<dbReference type="GO" id="GO:0004488">
    <property type="term" value="F:methylenetetrahydrofolate dehydrogenase (NADP+) activity"/>
    <property type="evidence" value="ECO:0007669"/>
    <property type="project" value="UniProtKB-UniRule"/>
</dbReference>
<dbReference type="InterPro" id="IPR000672">
    <property type="entry name" value="THF_DH/CycHdrlase"/>
</dbReference>
<accession>A0A0L6W569</accession>
<dbReference type="PANTHER" id="PTHR48099:SF5">
    <property type="entry name" value="C-1-TETRAHYDROFOLATE SYNTHASE, CYTOPLASMIC"/>
    <property type="match status" value="1"/>
</dbReference>
<dbReference type="GO" id="GO:0000105">
    <property type="term" value="P:L-histidine biosynthetic process"/>
    <property type="evidence" value="ECO:0007669"/>
    <property type="project" value="UniProtKB-KW"/>
</dbReference>
<dbReference type="EC" id="3.5.4.9" evidence="12"/>
<keyword evidence="9 12" id="KW-0368">Histidine biosynthesis</keyword>
<evidence type="ECO:0000256" key="6">
    <source>
        <dbReference type="ARBA" id="ARBA00022801"/>
    </source>
</evidence>
<dbReference type="InterPro" id="IPR020867">
    <property type="entry name" value="THF_DH/CycHdrlase_CS"/>
</dbReference>
<keyword evidence="3 12" id="KW-0554">One-carbon metabolism</keyword>
<comment type="subunit">
    <text evidence="2 12">Homodimer.</text>
</comment>
<dbReference type="HAMAP" id="MF_01576">
    <property type="entry name" value="THF_DHG_CYH"/>
    <property type="match status" value="1"/>
</dbReference>
<comment type="similarity">
    <text evidence="12">Belongs to the tetrahydrofolate dehydrogenase/cyclohydrolase family.</text>
</comment>
<feature type="binding site" evidence="12">
    <location>
        <begin position="165"/>
        <end position="167"/>
    </location>
    <ligand>
        <name>NADP(+)</name>
        <dbReference type="ChEBI" id="CHEBI:58349"/>
    </ligand>
</feature>
<evidence type="ECO:0000313" key="15">
    <source>
        <dbReference type="EMBL" id="KNZ70727.1"/>
    </source>
</evidence>
<dbReference type="PRINTS" id="PR00085">
    <property type="entry name" value="THFDHDRGNASE"/>
</dbReference>
<dbReference type="InterPro" id="IPR036291">
    <property type="entry name" value="NAD(P)-bd_dom_sf"/>
</dbReference>
<comment type="caution">
    <text evidence="15">The sequence shown here is derived from an EMBL/GenBank/DDBJ whole genome shotgun (WGS) entry which is preliminary data.</text>
</comment>
<dbReference type="InterPro" id="IPR020630">
    <property type="entry name" value="THF_DH/CycHdrlase_cat_dom"/>
</dbReference>
<keyword evidence="4 12" id="KW-0028">Amino-acid biosynthesis</keyword>
<evidence type="ECO:0000256" key="10">
    <source>
        <dbReference type="ARBA" id="ARBA00023167"/>
    </source>
</evidence>
<comment type="pathway">
    <text evidence="1 12">One-carbon metabolism; tetrahydrofolate interconversion.</text>
</comment>
<dbReference type="Gene3D" id="3.40.50.10860">
    <property type="entry name" value="Leucine Dehydrogenase, chain A, domain 1"/>
    <property type="match status" value="1"/>
</dbReference>
<dbReference type="RefSeq" id="WP_052216650.1">
    <property type="nucleotide sequence ID" value="NZ_LGTE01000002.1"/>
</dbReference>
<keyword evidence="5 12" id="KW-0658">Purine biosynthesis</keyword>
<dbReference type="GO" id="GO:0035999">
    <property type="term" value="P:tetrahydrofolate interconversion"/>
    <property type="evidence" value="ECO:0007669"/>
    <property type="project" value="UniProtKB-UniRule"/>
</dbReference>
<dbReference type="GO" id="GO:0006164">
    <property type="term" value="P:purine nucleotide biosynthetic process"/>
    <property type="evidence" value="ECO:0007669"/>
    <property type="project" value="UniProtKB-KW"/>
</dbReference>
<name>A0A0L6W569_9FIRM</name>
<evidence type="ECO:0000256" key="1">
    <source>
        <dbReference type="ARBA" id="ARBA00004777"/>
    </source>
</evidence>
<dbReference type="GO" id="GO:0009086">
    <property type="term" value="P:methionine biosynthetic process"/>
    <property type="evidence" value="ECO:0007669"/>
    <property type="project" value="UniProtKB-KW"/>
</dbReference>
<reference evidence="16" key="1">
    <citation type="submission" date="2015-07" db="EMBL/GenBank/DDBJ databases">
        <title>Complete Genome of Thermincola ferriacetica strain Z-0001T.</title>
        <authorList>
            <person name="Lusk B."/>
            <person name="Badalamenti J.P."/>
            <person name="Parameswaran P."/>
            <person name="Bond D.R."/>
            <person name="Torres C.I."/>
        </authorList>
    </citation>
    <scope>NUCLEOTIDE SEQUENCE [LARGE SCALE GENOMIC DNA]</scope>
    <source>
        <strain evidence="16">Z-0001</strain>
    </source>
</reference>
<dbReference type="Gene3D" id="3.40.50.720">
    <property type="entry name" value="NAD(P)-binding Rossmann-like Domain"/>
    <property type="match status" value="1"/>
</dbReference>
<evidence type="ECO:0000256" key="12">
    <source>
        <dbReference type="HAMAP-Rule" id="MF_01576"/>
    </source>
</evidence>
<keyword evidence="11 12" id="KW-0511">Multifunctional enzyme</keyword>
<dbReference type="GO" id="GO:0004477">
    <property type="term" value="F:methenyltetrahydrofolate cyclohydrolase activity"/>
    <property type="evidence" value="ECO:0007669"/>
    <property type="project" value="UniProtKB-UniRule"/>
</dbReference>
<dbReference type="FunFam" id="3.40.50.720:FF:000006">
    <property type="entry name" value="Bifunctional protein FolD"/>
    <property type="match status" value="1"/>
</dbReference>
<dbReference type="InterPro" id="IPR020631">
    <property type="entry name" value="THF_DH/CycHdrlase_NAD-bd_dom"/>
</dbReference>
<gene>
    <name evidence="12" type="primary">folD</name>
    <name evidence="15" type="ORF">Tfer_0405</name>
</gene>
<dbReference type="Proteomes" id="UP000037175">
    <property type="component" value="Unassembled WGS sequence"/>
</dbReference>
<proteinExistence type="inferred from homology"/>
<dbReference type="EC" id="1.5.1.5" evidence="12"/>
<dbReference type="CDD" id="cd01080">
    <property type="entry name" value="NAD_bind_m-THF_DH_Cyclohyd"/>
    <property type="match status" value="1"/>
</dbReference>
<feature type="binding site" evidence="12">
    <location>
        <position position="190"/>
    </location>
    <ligand>
        <name>NADP(+)</name>
        <dbReference type="ChEBI" id="CHEBI:58349"/>
    </ligand>
</feature>
<comment type="catalytic activity">
    <reaction evidence="12">
        <text>(6R)-5,10-methenyltetrahydrofolate + H2O = (6R)-10-formyltetrahydrofolate + H(+)</text>
        <dbReference type="Rhea" id="RHEA:23700"/>
        <dbReference type="ChEBI" id="CHEBI:15377"/>
        <dbReference type="ChEBI" id="CHEBI:15378"/>
        <dbReference type="ChEBI" id="CHEBI:57455"/>
        <dbReference type="ChEBI" id="CHEBI:195366"/>
        <dbReference type="EC" id="3.5.4.9"/>
    </reaction>
</comment>
<dbReference type="EMBL" id="LGTE01000002">
    <property type="protein sequence ID" value="KNZ70727.1"/>
    <property type="molecule type" value="Genomic_DNA"/>
</dbReference>
<evidence type="ECO:0000313" key="16">
    <source>
        <dbReference type="Proteomes" id="UP000037175"/>
    </source>
</evidence>
<keyword evidence="16" id="KW-1185">Reference proteome</keyword>
<comment type="function">
    <text evidence="12">Catalyzes the oxidation of 5,10-methylenetetrahydrofolate to 5,10-methenyltetrahydrofolate and then the hydrolysis of 5,10-methenyltetrahydrofolate to 10-formyltetrahydrofolate.</text>
</comment>
<protein>
    <recommendedName>
        <fullName evidence="12">Bifunctional protein FolD</fullName>
    </recommendedName>
    <domain>
        <recommendedName>
            <fullName evidence="12">Methylenetetrahydrofolate dehydrogenase</fullName>
            <ecNumber evidence="12">1.5.1.5</ecNumber>
        </recommendedName>
    </domain>
    <domain>
        <recommendedName>
            <fullName evidence="12">Methenyltetrahydrofolate cyclohydrolase</fullName>
            <ecNumber evidence="12">3.5.4.9</ecNumber>
        </recommendedName>
    </domain>
</protein>
<organism evidence="15 16">
    <name type="scientific">Thermincola ferriacetica</name>
    <dbReference type="NCBI Taxonomy" id="281456"/>
    <lineage>
        <taxon>Bacteria</taxon>
        <taxon>Bacillati</taxon>
        <taxon>Bacillota</taxon>
        <taxon>Clostridia</taxon>
        <taxon>Eubacteriales</taxon>
        <taxon>Thermincolaceae</taxon>
        <taxon>Thermincola</taxon>
    </lineage>
</organism>
<sequence length="287" mass="31006">MPAQILKGKPLADKIKEQTRKEVEELKQKGIEPFLVAVQVGENAASKFYTDNQRKNAEQLGIKYELRELPAETTQEELIKYIEDLNNDDKVSGIILQMPLPPHIEAREVQWKIAFEKDIEGVTPHNMGLVSFGKPRLAPCTAVGAYELVKSTGIDLTGKEVVVVGHSDIVGKPAALLHLNDLGTVTVCHIGTAKAGKTPEHVARADVLIVAVGVPGLIKGEWIKPGAIVIDIGINEVDGKIVGDVEFDKAVERAGIITPVPGGAGTMTTAILLRNVVEAAKWQAEKR</sequence>
<feature type="binding site" evidence="12">
    <location>
        <position position="234"/>
    </location>
    <ligand>
        <name>NADP(+)</name>
        <dbReference type="ChEBI" id="CHEBI:58349"/>
    </ligand>
</feature>
<dbReference type="FunFam" id="3.40.50.10860:FF:000005">
    <property type="entry name" value="C-1-tetrahydrofolate synthase, cytoplasmic, putative"/>
    <property type="match status" value="1"/>
</dbReference>
<evidence type="ECO:0000259" key="13">
    <source>
        <dbReference type="Pfam" id="PF00763"/>
    </source>
</evidence>
<dbReference type="PANTHER" id="PTHR48099">
    <property type="entry name" value="C-1-TETRAHYDROFOLATE SYNTHASE, CYTOPLASMIC-RELATED"/>
    <property type="match status" value="1"/>
</dbReference>
<evidence type="ECO:0000256" key="4">
    <source>
        <dbReference type="ARBA" id="ARBA00022605"/>
    </source>
</evidence>
<evidence type="ECO:0000256" key="2">
    <source>
        <dbReference type="ARBA" id="ARBA00011738"/>
    </source>
</evidence>
<dbReference type="AlphaFoldDB" id="A0A0L6W569"/>
<dbReference type="SUPFAM" id="SSF53223">
    <property type="entry name" value="Aminoacid dehydrogenase-like, N-terminal domain"/>
    <property type="match status" value="1"/>
</dbReference>
<dbReference type="SUPFAM" id="SSF51735">
    <property type="entry name" value="NAD(P)-binding Rossmann-fold domains"/>
    <property type="match status" value="1"/>
</dbReference>
<dbReference type="UniPathway" id="UPA00193"/>
<evidence type="ECO:0000256" key="9">
    <source>
        <dbReference type="ARBA" id="ARBA00023102"/>
    </source>
</evidence>
<feature type="domain" description="Tetrahydrofolate dehydrogenase/cyclohydrolase catalytic" evidence="13">
    <location>
        <begin position="6"/>
        <end position="120"/>
    </location>
</feature>
<evidence type="ECO:0000256" key="8">
    <source>
        <dbReference type="ARBA" id="ARBA00023002"/>
    </source>
</evidence>
<comment type="catalytic activity">
    <reaction evidence="12">
        <text>(6R)-5,10-methylene-5,6,7,8-tetrahydrofolate + NADP(+) = (6R)-5,10-methenyltetrahydrofolate + NADPH</text>
        <dbReference type="Rhea" id="RHEA:22812"/>
        <dbReference type="ChEBI" id="CHEBI:15636"/>
        <dbReference type="ChEBI" id="CHEBI:57455"/>
        <dbReference type="ChEBI" id="CHEBI:57783"/>
        <dbReference type="ChEBI" id="CHEBI:58349"/>
        <dbReference type="EC" id="1.5.1.5"/>
    </reaction>
</comment>
<dbReference type="Pfam" id="PF00763">
    <property type="entry name" value="THF_DHG_CYH"/>
    <property type="match status" value="1"/>
</dbReference>
<dbReference type="GO" id="GO:0005829">
    <property type="term" value="C:cytosol"/>
    <property type="evidence" value="ECO:0007669"/>
    <property type="project" value="TreeGrafter"/>
</dbReference>
<evidence type="ECO:0000259" key="14">
    <source>
        <dbReference type="Pfam" id="PF02882"/>
    </source>
</evidence>
<keyword evidence="6 12" id="KW-0378">Hydrolase</keyword>
<dbReference type="PATRIC" id="fig|281456.6.peg.429"/>
<feature type="domain" description="Tetrahydrofolate dehydrogenase/cyclohydrolase NAD(P)-binding" evidence="14">
    <location>
        <begin position="139"/>
        <end position="283"/>
    </location>
</feature>
<dbReference type="Pfam" id="PF02882">
    <property type="entry name" value="THF_DHG_CYH_C"/>
    <property type="match status" value="1"/>
</dbReference>
<evidence type="ECO:0000256" key="5">
    <source>
        <dbReference type="ARBA" id="ARBA00022755"/>
    </source>
</evidence>
<dbReference type="InterPro" id="IPR046346">
    <property type="entry name" value="Aminoacid_DH-like_N_sf"/>
</dbReference>
<keyword evidence="8 12" id="KW-0560">Oxidoreductase</keyword>
<dbReference type="PROSITE" id="PS00766">
    <property type="entry name" value="THF_DHG_CYH_1"/>
    <property type="match status" value="1"/>
</dbReference>
<evidence type="ECO:0000256" key="3">
    <source>
        <dbReference type="ARBA" id="ARBA00022563"/>
    </source>
</evidence>
<keyword evidence="7 12" id="KW-0521">NADP</keyword>
<evidence type="ECO:0000256" key="7">
    <source>
        <dbReference type="ARBA" id="ARBA00022857"/>
    </source>
</evidence>
<keyword evidence="10 12" id="KW-0486">Methionine biosynthesis</keyword>
<evidence type="ECO:0000256" key="11">
    <source>
        <dbReference type="ARBA" id="ARBA00023268"/>
    </source>
</evidence>